<evidence type="ECO:0000313" key="1">
    <source>
        <dbReference type="EMBL" id="RNA02617.1"/>
    </source>
</evidence>
<accession>A0A3M7PTY3</accession>
<evidence type="ECO:0000313" key="2">
    <source>
        <dbReference type="Proteomes" id="UP000276133"/>
    </source>
</evidence>
<comment type="caution">
    <text evidence="1">The sequence shown here is derived from an EMBL/GenBank/DDBJ whole genome shotgun (WGS) entry which is preliminary data.</text>
</comment>
<dbReference type="AlphaFoldDB" id="A0A3M7PTY3"/>
<reference evidence="1 2" key="1">
    <citation type="journal article" date="2018" name="Sci. Rep.">
        <title>Genomic signatures of local adaptation to the degree of environmental predictability in rotifers.</title>
        <authorList>
            <person name="Franch-Gras L."/>
            <person name="Hahn C."/>
            <person name="Garcia-Roger E.M."/>
            <person name="Carmona M.J."/>
            <person name="Serra M."/>
            <person name="Gomez A."/>
        </authorList>
    </citation>
    <scope>NUCLEOTIDE SEQUENCE [LARGE SCALE GENOMIC DNA]</scope>
    <source>
        <strain evidence="1">HYR1</strain>
    </source>
</reference>
<gene>
    <name evidence="1" type="ORF">BpHYR1_053047</name>
</gene>
<feature type="non-terminal residue" evidence="1">
    <location>
        <position position="1"/>
    </location>
</feature>
<organism evidence="1 2">
    <name type="scientific">Brachionus plicatilis</name>
    <name type="common">Marine rotifer</name>
    <name type="synonym">Brachionus muelleri</name>
    <dbReference type="NCBI Taxonomy" id="10195"/>
    <lineage>
        <taxon>Eukaryota</taxon>
        <taxon>Metazoa</taxon>
        <taxon>Spiralia</taxon>
        <taxon>Gnathifera</taxon>
        <taxon>Rotifera</taxon>
        <taxon>Eurotatoria</taxon>
        <taxon>Monogononta</taxon>
        <taxon>Pseudotrocha</taxon>
        <taxon>Ploima</taxon>
        <taxon>Brachionidae</taxon>
        <taxon>Brachionus</taxon>
    </lineage>
</organism>
<keyword evidence="2" id="KW-1185">Reference proteome</keyword>
<name>A0A3M7PTY3_BRAPC</name>
<sequence>IDVLIDVWINSSTFRLHMIVSNLKKLVKKGQWSKRKILYKKNKQKKILKLSSKLVLTEMQ</sequence>
<protein>
    <submittedName>
        <fullName evidence="1">Uncharacterized protein</fullName>
    </submittedName>
</protein>
<dbReference type="EMBL" id="REGN01008812">
    <property type="protein sequence ID" value="RNA02617.1"/>
    <property type="molecule type" value="Genomic_DNA"/>
</dbReference>
<proteinExistence type="predicted"/>
<dbReference type="Proteomes" id="UP000276133">
    <property type="component" value="Unassembled WGS sequence"/>
</dbReference>